<protein>
    <submittedName>
        <fullName evidence="13">Sodium:solute symporter</fullName>
    </submittedName>
</protein>
<evidence type="ECO:0000313" key="13">
    <source>
        <dbReference type="EMBL" id="TYK33608.1"/>
    </source>
</evidence>
<comment type="similarity">
    <text evidence="2 11">Belongs to the sodium:solute symporter (SSF) (TC 2.A.21) family.</text>
</comment>
<accession>A0A5D3FKS1</accession>
<dbReference type="InterPro" id="IPR001734">
    <property type="entry name" value="Na/solute_symporter"/>
</dbReference>
<keyword evidence="6 12" id="KW-1133">Transmembrane helix</keyword>
<dbReference type="GO" id="GO:0005886">
    <property type="term" value="C:plasma membrane"/>
    <property type="evidence" value="ECO:0007669"/>
    <property type="project" value="UniProtKB-SubCell"/>
</dbReference>
<feature type="transmembrane region" description="Helical" evidence="12">
    <location>
        <begin position="182"/>
        <end position="200"/>
    </location>
</feature>
<feature type="transmembrane region" description="Helical" evidence="12">
    <location>
        <begin position="74"/>
        <end position="96"/>
    </location>
</feature>
<feature type="transmembrane region" description="Helical" evidence="12">
    <location>
        <begin position="458"/>
        <end position="477"/>
    </location>
</feature>
<evidence type="ECO:0000256" key="4">
    <source>
        <dbReference type="ARBA" id="ARBA00022475"/>
    </source>
</evidence>
<sequence length="490" mass="54423">MSPLSVIITIAVYFIVLFAISYVTGKKADNAGFFTGNRQSSWYVVAFAMIGASISGVTYISVPGMVAGSGFGYLQMVMGFIVGQLVIAYVLVPLFYKMNLVSIYEYLENRFGMRSYRTGAWFFFVSKMLGASVRLFLVCLTLQLLVFDPLRLPFLLNVTITVLLVWLYTFRGGVKSLIWTDSFKTLCLVVSVGLTIYYITGELRLSFGEMLGAIADSDMSRLFFFDDVNDRQFFLKQFLAGIFTTIAISGLDQDMMQRNLSCKNSKDSQKNMVVSICLQFVVILMFLMLGVMLYLFAADQGLTVEKGDELFPMIATGGYFPVFVGVLFIIGLVSSAYSAAGSALTALTTSFTIDILGAKGKSDEALASTRKRVHVAMAVLMGVTIFVFNSLNNTSVIDAVYTLASYTYGPILGLFAFGIFTKRQVRDRYIPLVAIVSPLLCLVLQLNSEAWFGGYRFSYELLLFNAFFTFLGLCLFIKQGETVRENLREV</sequence>
<dbReference type="Pfam" id="PF00474">
    <property type="entry name" value="SSF"/>
    <property type="match status" value="1"/>
</dbReference>
<keyword evidence="9 12" id="KW-0472">Membrane</keyword>
<keyword evidence="4" id="KW-1003">Cell membrane</keyword>
<dbReference type="InterPro" id="IPR051163">
    <property type="entry name" value="Sodium:Solute_Symporter_SSF"/>
</dbReference>
<evidence type="ECO:0000256" key="1">
    <source>
        <dbReference type="ARBA" id="ARBA00004651"/>
    </source>
</evidence>
<evidence type="ECO:0000256" key="12">
    <source>
        <dbReference type="SAM" id="Phobius"/>
    </source>
</evidence>
<dbReference type="PROSITE" id="PS50283">
    <property type="entry name" value="NA_SOLUT_SYMP_3"/>
    <property type="match status" value="1"/>
</dbReference>
<evidence type="ECO:0000256" key="6">
    <source>
        <dbReference type="ARBA" id="ARBA00022989"/>
    </source>
</evidence>
<keyword evidence="14" id="KW-1185">Reference proteome</keyword>
<feature type="transmembrane region" description="Helical" evidence="12">
    <location>
        <begin position="272"/>
        <end position="298"/>
    </location>
</feature>
<evidence type="ECO:0000256" key="9">
    <source>
        <dbReference type="ARBA" id="ARBA00023136"/>
    </source>
</evidence>
<feature type="transmembrane region" description="Helical" evidence="12">
    <location>
        <begin position="233"/>
        <end position="251"/>
    </location>
</feature>
<proteinExistence type="inferred from homology"/>
<dbReference type="GO" id="GO:0006814">
    <property type="term" value="P:sodium ion transport"/>
    <property type="evidence" value="ECO:0007669"/>
    <property type="project" value="UniProtKB-KW"/>
</dbReference>
<evidence type="ECO:0000256" key="7">
    <source>
        <dbReference type="ARBA" id="ARBA00023053"/>
    </source>
</evidence>
<gene>
    <name evidence="13" type="ORF">FNJ60_07515</name>
</gene>
<evidence type="ECO:0000256" key="3">
    <source>
        <dbReference type="ARBA" id="ARBA00022448"/>
    </source>
</evidence>
<evidence type="ECO:0000256" key="5">
    <source>
        <dbReference type="ARBA" id="ARBA00022692"/>
    </source>
</evidence>
<keyword evidence="10" id="KW-0739">Sodium transport</keyword>
<feature type="transmembrane region" description="Helical" evidence="12">
    <location>
        <begin position="120"/>
        <end position="146"/>
    </location>
</feature>
<keyword evidence="7" id="KW-0915">Sodium</keyword>
<evidence type="ECO:0000256" key="10">
    <source>
        <dbReference type="ARBA" id="ARBA00023201"/>
    </source>
</evidence>
<dbReference type="Gene3D" id="1.20.1730.10">
    <property type="entry name" value="Sodium/glucose cotransporter"/>
    <property type="match status" value="1"/>
</dbReference>
<evidence type="ECO:0000256" key="2">
    <source>
        <dbReference type="ARBA" id="ARBA00006434"/>
    </source>
</evidence>
<reference evidence="13 14" key="1">
    <citation type="submission" date="2019-07" db="EMBL/GenBank/DDBJ databases">
        <title>Draft Genome Sequences of Bacteroides pyogenes Strains Isolated from the Uterus Holstein Dairy Cows with Metritis.</title>
        <authorList>
            <person name="Cunha F."/>
            <person name="Galvao K.N."/>
            <person name="Jeon S.J."/>
            <person name="Jeong K.C."/>
        </authorList>
    </citation>
    <scope>NUCLEOTIDE SEQUENCE [LARGE SCALE GENOMIC DNA]</scope>
    <source>
        <strain evidence="13 14">KG-31</strain>
    </source>
</reference>
<feature type="transmembrane region" description="Helical" evidence="12">
    <location>
        <begin position="373"/>
        <end position="391"/>
    </location>
</feature>
<evidence type="ECO:0000313" key="14">
    <source>
        <dbReference type="Proteomes" id="UP000324383"/>
    </source>
</evidence>
<keyword evidence="8" id="KW-0406">Ion transport</keyword>
<feature type="transmembrane region" description="Helical" evidence="12">
    <location>
        <begin position="6"/>
        <end position="23"/>
    </location>
</feature>
<feature type="transmembrane region" description="Helical" evidence="12">
    <location>
        <begin position="310"/>
        <end position="333"/>
    </location>
</feature>
<dbReference type="Proteomes" id="UP000324383">
    <property type="component" value="Unassembled WGS sequence"/>
</dbReference>
<keyword evidence="3" id="KW-0813">Transport</keyword>
<dbReference type="AlphaFoldDB" id="A0A5D3FKS1"/>
<feature type="transmembrane region" description="Helical" evidence="12">
    <location>
        <begin position="43"/>
        <end position="62"/>
    </location>
</feature>
<dbReference type="GO" id="GO:0015293">
    <property type="term" value="F:symporter activity"/>
    <property type="evidence" value="ECO:0007669"/>
    <property type="project" value="TreeGrafter"/>
</dbReference>
<feature type="transmembrane region" description="Helical" evidence="12">
    <location>
        <begin position="403"/>
        <end position="420"/>
    </location>
</feature>
<evidence type="ECO:0000256" key="11">
    <source>
        <dbReference type="RuleBase" id="RU362091"/>
    </source>
</evidence>
<comment type="caution">
    <text evidence="13">The sequence shown here is derived from an EMBL/GenBank/DDBJ whole genome shotgun (WGS) entry which is preliminary data.</text>
</comment>
<comment type="subcellular location">
    <subcellularLocation>
        <location evidence="1">Cell membrane</location>
        <topology evidence="1">Multi-pass membrane protein</topology>
    </subcellularLocation>
</comment>
<evidence type="ECO:0000256" key="8">
    <source>
        <dbReference type="ARBA" id="ARBA00023065"/>
    </source>
</evidence>
<organism evidence="13 14">
    <name type="scientific">Bacteroides pyogenes</name>
    <dbReference type="NCBI Taxonomy" id="310300"/>
    <lineage>
        <taxon>Bacteria</taxon>
        <taxon>Pseudomonadati</taxon>
        <taxon>Bacteroidota</taxon>
        <taxon>Bacteroidia</taxon>
        <taxon>Bacteroidales</taxon>
        <taxon>Bacteroidaceae</taxon>
        <taxon>Bacteroides</taxon>
    </lineage>
</organism>
<name>A0A5D3FKS1_9BACE</name>
<dbReference type="RefSeq" id="WP_148730455.1">
    <property type="nucleotide sequence ID" value="NZ_JADYUW010000002.1"/>
</dbReference>
<dbReference type="InterPro" id="IPR038377">
    <property type="entry name" value="Na/Glc_symporter_sf"/>
</dbReference>
<dbReference type="PANTHER" id="PTHR42985:SF47">
    <property type="entry name" value="INTEGRAL MEMBRANE TRANSPORT PROTEIN"/>
    <property type="match status" value="1"/>
</dbReference>
<dbReference type="EMBL" id="VKLW01000014">
    <property type="protein sequence ID" value="TYK33608.1"/>
    <property type="molecule type" value="Genomic_DNA"/>
</dbReference>
<dbReference type="PANTHER" id="PTHR42985">
    <property type="entry name" value="SODIUM-COUPLED MONOCARBOXYLATE TRANSPORTER"/>
    <property type="match status" value="1"/>
</dbReference>
<dbReference type="CDD" id="cd10326">
    <property type="entry name" value="SLC5sbd_NIS-like"/>
    <property type="match status" value="1"/>
</dbReference>
<keyword evidence="5 12" id="KW-0812">Transmembrane</keyword>
<feature type="transmembrane region" description="Helical" evidence="12">
    <location>
        <begin position="152"/>
        <end position="170"/>
    </location>
</feature>